<dbReference type="Proteomes" id="UP001250932">
    <property type="component" value="Unassembled WGS sequence"/>
</dbReference>
<sequence>MDTDTINFILAILSAGFWLPIGILLILKRHALTVLASLDEGPTQNWPKVTVVIPARNEERNVNQALQSVLRLDYPDLQIVVVNDRSTDGTGSILKQLAEQDPRLTLMHIQSLPDGWLGKTHALHMAARQALGEFILFTDADIVFHPLALRKAMSHVQANRLDHLTVVPEDTMPGFFLRSLSATFGIFMFMLFQPWRVRNPKSRRYMGIGAFNLVRTSVYRAIGGHQAIALRPDDDLKLGKLVKLNGFRADVLNGQSMVTVEWYRSVPELIQGLMKNMYAGMEYRLSLVILATIGSLLFHIWPWIGMWVTTGVPQILYALTVLMMVGSFGIAMAPHGVKPWQGLLLPLTISLLVYIQCRATILTLWQGGIYWRETFYTLKALKNNKV</sequence>
<dbReference type="PANTHER" id="PTHR43646">
    <property type="entry name" value="GLYCOSYLTRANSFERASE"/>
    <property type="match status" value="1"/>
</dbReference>
<dbReference type="SUPFAM" id="SSF53448">
    <property type="entry name" value="Nucleotide-diphospho-sugar transferases"/>
    <property type="match status" value="1"/>
</dbReference>
<gene>
    <name evidence="8" type="ORF">PPG34_11290</name>
</gene>
<evidence type="ECO:0000313" key="8">
    <source>
        <dbReference type="EMBL" id="MDT7042939.1"/>
    </source>
</evidence>
<keyword evidence="6" id="KW-0812">Transmembrane</keyword>
<keyword evidence="2" id="KW-1003">Cell membrane</keyword>
<evidence type="ECO:0000259" key="7">
    <source>
        <dbReference type="Pfam" id="PF00535"/>
    </source>
</evidence>
<evidence type="ECO:0000256" key="3">
    <source>
        <dbReference type="ARBA" id="ARBA00022676"/>
    </source>
</evidence>
<dbReference type="GO" id="GO:0016757">
    <property type="term" value="F:glycosyltransferase activity"/>
    <property type="evidence" value="ECO:0007669"/>
    <property type="project" value="UniProtKB-KW"/>
</dbReference>
<dbReference type="PANTHER" id="PTHR43646:SF2">
    <property type="entry name" value="GLYCOSYLTRANSFERASE 2-LIKE DOMAIN-CONTAINING PROTEIN"/>
    <property type="match status" value="1"/>
</dbReference>
<dbReference type="EC" id="2.4.-.-" evidence="8"/>
<evidence type="ECO:0000256" key="6">
    <source>
        <dbReference type="SAM" id="Phobius"/>
    </source>
</evidence>
<comment type="subcellular location">
    <subcellularLocation>
        <location evidence="1">Cell membrane</location>
    </subcellularLocation>
</comment>
<evidence type="ECO:0000256" key="4">
    <source>
        <dbReference type="ARBA" id="ARBA00022679"/>
    </source>
</evidence>
<feature type="transmembrane region" description="Helical" evidence="6">
    <location>
        <begin position="6"/>
        <end position="27"/>
    </location>
</feature>
<name>A0ABU3K9A0_9BACT</name>
<dbReference type="Gene3D" id="3.90.550.10">
    <property type="entry name" value="Spore Coat Polysaccharide Biosynthesis Protein SpsA, Chain A"/>
    <property type="match status" value="1"/>
</dbReference>
<proteinExistence type="predicted"/>
<evidence type="ECO:0000256" key="5">
    <source>
        <dbReference type="ARBA" id="ARBA00023136"/>
    </source>
</evidence>
<dbReference type="Pfam" id="PF00535">
    <property type="entry name" value="Glycos_transf_2"/>
    <property type="match status" value="1"/>
</dbReference>
<evidence type="ECO:0000256" key="2">
    <source>
        <dbReference type="ARBA" id="ARBA00022475"/>
    </source>
</evidence>
<evidence type="ECO:0000256" key="1">
    <source>
        <dbReference type="ARBA" id="ARBA00004236"/>
    </source>
</evidence>
<evidence type="ECO:0000313" key="9">
    <source>
        <dbReference type="Proteomes" id="UP001250932"/>
    </source>
</evidence>
<dbReference type="InterPro" id="IPR029044">
    <property type="entry name" value="Nucleotide-diphossugar_trans"/>
</dbReference>
<feature type="transmembrane region" description="Helical" evidence="6">
    <location>
        <begin position="283"/>
        <end position="304"/>
    </location>
</feature>
<accession>A0ABU3K9A0</accession>
<dbReference type="InterPro" id="IPR001173">
    <property type="entry name" value="Glyco_trans_2-like"/>
</dbReference>
<dbReference type="EMBL" id="JAQOUE010000001">
    <property type="protein sequence ID" value="MDT7042939.1"/>
    <property type="molecule type" value="Genomic_DNA"/>
</dbReference>
<keyword evidence="5 6" id="KW-0472">Membrane</keyword>
<comment type="caution">
    <text evidence="8">The sequence shown here is derived from an EMBL/GenBank/DDBJ whole genome shotgun (WGS) entry which is preliminary data.</text>
</comment>
<keyword evidence="3 8" id="KW-0328">Glycosyltransferase</keyword>
<feature type="transmembrane region" description="Helical" evidence="6">
    <location>
        <begin position="343"/>
        <end position="365"/>
    </location>
</feature>
<protein>
    <submittedName>
        <fullName evidence="8">Glycosyltransferase</fullName>
        <ecNumber evidence="8">2.4.-.-</ecNumber>
    </submittedName>
</protein>
<keyword evidence="6" id="KW-1133">Transmembrane helix</keyword>
<organism evidence="8 9">
    <name type="scientific">Candidatus Nitronereus thalassa</name>
    <dbReference type="NCBI Taxonomy" id="3020898"/>
    <lineage>
        <taxon>Bacteria</taxon>
        <taxon>Pseudomonadati</taxon>
        <taxon>Nitrospirota</taxon>
        <taxon>Nitrospiria</taxon>
        <taxon>Nitrospirales</taxon>
        <taxon>Nitrospiraceae</taxon>
        <taxon>Candidatus Nitronereus</taxon>
    </lineage>
</organism>
<feature type="transmembrane region" description="Helical" evidence="6">
    <location>
        <begin position="175"/>
        <end position="195"/>
    </location>
</feature>
<keyword evidence="4 8" id="KW-0808">Transferase</keyword>
<dbReference type="RefSeq" id="WP_313833408.1">
    <property type="nucleotide sequence ID" value="NZ_JAQOUE010000001.1"/>
</dbReference>
<feature type="transmembrane region" description="Helical" evidence="6">
    <location>
        <begin position="316"/>
        <end position="337"/>
    </location>
</feature>
<keyword evidence="9" id="KW-1185">Reference proteome</keyword>
<reference evidence="8 9" key="1">
    <citation type="journal article" date="2023" name="ISME J.">
        <title>Cultivation and genomic characterization of novel and ubiquitous marine nitrite-oxidizing bacteria from the Nitrospirales.</title>
        <authorList>
            <person name="Mueller A.J."/>
            <person name="Daebeler A."/>
            <person name="Herbold C.W."/>
            <person name="Kirkegaard R.H."/>
            <person name="Daims H."/>
        </authorList>
    </citation>
    <scope>NUCLEOTIDE SEQUENCE [LARGE SCALE GENOMIC DNA]</scope>
    <source>
        <strain evidence="8 9">EB</strain>
    </source>
</reference>
<feature type="domain" description="Glycosyltransferase 2-like" evidence="7">
    <location>
        <begin position="50"/>
        <end position="222"/>
    </location>
</feature>